<dbReference type="EMBL" id="CAJOBB010003202">
    <property type="protein sequence ID" value="CAF4026741.1"/>
    <property type="molecule type" value="Genomic_DNA"/>
</dbReference>
<organism evidence="1 2">
    <name type="scientific">Adineta steineri</name>
    <dbReference type="NCBI Taxonomy" id="433720"/>
    <lineage>
        <taxon>Eukaryota</taxon>
        <taxon>Metazoa</taxon>
        <taxon>Spiralia</taxon>
        <taxon>Gnathifera</taxon>
        <taxon>Rotifera</taxon>
        <taxon>Eurotatoria</taxon>
        <taxon>Bdelloidea</taxon>
        <taxon>Adinetida</taxon>
        <taxon>Adinetidae</taxon>
        <taxon>Adineta</taxon>
    </lineage>
</organism>
<reference evidence="1" key="1">
    <citation type="submission" date="2021-02" db="EMBL/GenBank/DDBJ databases">
        <authorList>
            <person name="Nowell W R."/>
        </authorList>
    </citation>
    <scope>NUCLEOTIDE SEQUENCE</scope>
</reference>
<evidence type="ECO:0000313" key="1">
    <source>
        <dbReference type="EMBL" id="CAF4026741.1"/>
    </source>
</evidence>
<protein>
    <submittedName>
        <fullName evidence="1">Uncharacterized protein</fullName>
    </submittedName>
</protein>
<gene>
    <name evidence="1" type="ORF">KXQ929_LOCUS30025</name>
</gene>
<sequence>MSLTGYCTNATCLEGLTKLYECNCCGQFVCSQHRSVHFMADMTKKADKLVLDFITVSQEFIPEIVKKNQESQHGQQPIDQSIVLNREDEIIMEVEASPSSDINTASTSNEIISNKHDRLVLCPFHKDMLHLMDCCPTQSQRIPCTRPPMMWCQKRKRRCMCEYTK</sequence>
<accession>A0A819Q0C3</accession>
<dbReference type="AlphaFoldDB" id="A0A819Q0C3"/>
<dbReference type="Proteomes" id="UP000663868">
    <property type="component" value="Unassembled WGS sequence"/>
</dbReference>
<proteinExistence type="predicted"/>
<name>A0A819Q0C3_9BILA</name>
<comment type="caution">
    <text evidence="1">The sequence shown here is derived from an EMBL/GenBank/DDBJ whole genome shotgun (WGS) entry which is preliminary data.</text>
</comment>
<evidence type="ECO:0000313" key="2">
    <source>
        <dbReference type="Proteomes" id="UP000663868"/>
    </source>
</evidence>